<organism evidence="9 10">
    <name type="scientific">Vitrella brassicaformis (strain CCMP3155)</name>
    <dbReference type="NCBI Taxonomy" id="1169540"/>
    <lineage>
        <taxon>Eukaryota</taxon>
        <taxon>Sar</taxon>
        <taxon>Alveolata</taxon>
        <taxon>Colpodellida</taxon>
        <taxon>Vitrellaceae</taxon>
        <taxon>Vitrella</taxon>
    </lineage>
</organism>
<feature type="region of interest" description="Disordered" evidence="7">
    <location>
        <begin position="17"/>
        <end position="53"/>
    </location>
</feature>
<evidence type="ECO:0000256" key="7">
    <source>
        <dbReference type="SAM" id="MobiDB-lite"/>
    </source>
</evidence>
<dbReference type="SUPFAM" id="SSF53633">
    <property type="entry name" value="Carbamate kinase-like"/>
    <property type="match status" value="1"/>
</dbReference>
<dbReference type="PANTHER" id="PTHR30602">
    <property type="entry name" value="AMINO-ACID ACETYLTRANSFERASE"/>
    <property type="match status" value="1"/>
</dbReference>
<dbReference type="GO" id="GO:0005737">
    <property type="term" value="C:cytoplasm"/>
    <property type="evidence" value="ECO:0007669"/>
    <property type="project" value="InterPro"/>
</dbReference>
<evidence type="ECO:0000256" key="1">
    <source>
        <dbReference type="ARBA" id="ARBA00004925"/>
    </source>
</evidence>
<name>A0A0G4GCP2_VITBC</name>
<dbReference type="Proteomes" id="UP000041254">
    <property type="component" value="Unassembled WGS sequence"/>
</dbReference>
<keyword evidence="10" id="KW-1185">Reference proteome</keyword>
<dbReference type="InterPro" id="IPR010167">
    <property type="entry name" value="NH2A_AcTrfase"/>
</dbReference>
<dbReference type="InterPro" id="IPR036393">
    <property type="entry name" value="AceGlu_kinase-like_sf"/>
</dbReference>
<dbReference type="InterPro" id="IPR001048">
    <property type="entry name" value="Asp/Glu/Uridylate_kinase"/>
</dbReference>
<dbReference type="GO" id="GO:0004042">
    <property type="term" value="F:L-glutamate N-acetyltransferase activity"/>
    <property type="evidence" value="ECO:0007669"/>
    <property type="project" value="InterPro"/>
</dbReference>
<keyword evidence="5" id="KW-0012">Acyltransferase</keyword>
<dbReference type="HAMAP" id="MF_01105">
    <property type="entry name" value="N_acetyl_glu_synth"/>
    <property type="match status" value="1"/>
</dbReference>
<dbReference type="VEuPathDB" id="CryptoDB:Vbra_17419"/>
<sequence>MSGERFAFDKRDAWRDAEEHQDEAVSRSMPSAACGRHGQPMAHAASAGAALPRPPHGRPLGSFARLRRLLVGSATLLSIILLSIVPRPSLAKSLLRRHTAARRKDAFIHLCRTRPLSTSRGRRPPCVRPGVRLSDVPEGHANGWRGAEASEPADDLFSIPPECIEVVPPFDVVPLSAQQQPAGQGGNGHGFVSMFRGCAPYIASHRGHIFVVHIPGYMLDRPVFPSLMEDLSVLWILGVKLVLVCGCREQVDTRLRQMAMPVQFVGETRITNEDTLRVVKEQGGYVRTEVESYLARGVGLTNSQVPVASSNRFYTANPVGIPRNWGINFEKTGKVRKIDSRAIEQHLDQGEVVLLTSLGYSPSGDVFNTMSDQLAVSAARELRASKIIFLTEGFQFRDGREGQRQGRERRIQSLRLEDAKGLLQHYNVSLSLGAPDILPATLGGPDLELLGAPLVADCKTSDGQALTKGLKYCQLCVNALDKGEVDRAHLVNAYDGALLQELYTRDGSGLLISRDLYEGIRRAQPRDVRGILKLIQPLIDEGILTKRTRADIELEIESYHVLIRDEGIIGVAQLRLFENGFGELACLAIHPKYRRIGKGESMLSFIERLSVQKQIKTLFCLSTNTMQWFKERGFVEGSVEDLPPSRQKEYSWGRRSMVYLKKITDSRAVDEEELLWDVLTDTAALQRR</sequence>
<dbReference type="UniPathway" id="UPA00068">
    <property type="reaction ID" value="UER00106"/>
</dbReference>
<dbReference type="PANTHER" id="PTHR30602:SF12">
    <property type="entry name" value="AMINO-ACID ACETYLTRANSFERASE NAGS1, CHLOROPLASTIC-RELATED"/>
    <property type="match status" value="1"/>
</dbReference>
<dbReference type="OMA" id="RWHEICD"/>
<dbReference type="OrthoDB" id="438291at2759"/>
<evidence type="ECO:0000256" key="3">
    <source>
        <dbReference type="ARBA" id="ARBA00012697"/>
    </source>
</evidence>
<dbReference type="Pfam" id="PF13508">
    <property type="entry name" value="Acetyltransf_7"/>
    <property type="match status" value="1"/>
</dbReference>
<dbReference type="InterPro" id="IPR000182">
    <property type="entry name" value="GNAT_dom"/>
</dbReference>
<reference evidence="9 10" key="1">
    <citation type="submission" date="2014-11" db="EMBL/GenBank/DDBJ databases">
        <authorList>
            <person name="Zhu J."/>
            <person name="Qi W."/>
            <person name="Song R."/>
        </authorList>
    </citation>
    <scope>NUCLEOTIDE SEQUENCE [LARGE SCALE GENOMIC DNA]</scope>
</reference>
<evidence type="ECO:0000313" key="9">
    <source>
        <dbReference type="EMBL" id="CEM27048.1"/>
    </source>
</evidence>
<dbReference type="STRING" id="1169540.A0A0G4GCP2"/>
<accession>A0A0G4GCP2</accession>
<dbReference type="EMBL" id="CDMY01000625">
    <property type="protein sequence ID" value="CEM27048.1"/>
    <property type="molecule type" value="Genomic_DNA"/>
</dbReference>
<gene>
    <name evidence="9" type="ORF">Vbra_17419</name>
</gene>
<feature type="domain" description="N-acetyltransferase" evidence="8">
    <location>
        <begin position="518"/>
        <end position="665"/>
    </location>
</feature>
<keyword evidence="4" id="KW-0808">Transferase</keyword>
<dbReference type="EC" id="2.3.1.1" evidence="3"/>
<dbReference type="GO" id="GO:0006526">
    <property type="term" value="P:L-arginine biosynthetic process"/>
    <property type="evidence" value="ECO:0007669"/>
    <property type="project" value="UniProtKB-UniPathway"/>
</dbReference>
<dbReference type="Gene3D" id="3.40.1160.10">
    <property type="entry name" value="Acetylglutamate kinase-like"/>
    <property type="match status" value="1"/>
</dbReference>
<comment type="pathway">
    <text evidence="1">Amino-acid biosynthesis; L-arginine biosynthesis; N(2)-acetyl-L-ornithine from L-glutamate: step 1/4.</text>
</comment>
<dbReference type="InParanoid" id="A0A0G4GCP2"/>
<evidence type="ECO:0000259" key="8">
    <source>
        <dbReference type="PROSITE" id="PS51186"/>
    </source>
</evidence>
<dbReference type="SUPFAM" id="SSF55729">
    <property type="entry name" value="Acyl-CoA N-acyltransferases (Nat)"/>
    <property type="match status" value="1"/>
</dbReference>
<evidence type="ECO:0000256" key="5">
    <source>
        <dbReference type="ARBA" id="ARBA00023315"/>
    </source>
</evidence>
<evidence type="ECO:0000256" key="2">
    <source>
        <dbReference type="ARBA" id="ARBA00009145"/>
    </source>
</evidence>
<dbReference type="AlphaFoldDB" id="A0A0G4GCP2"/>
<dbReference type="Gene3D" id="3.40.630.30">
    <property type="match status" value="1"/>
</dbReference>
<dbReference type="Pfam" id="PF00696">
    <property type="entry name" value="AA_kinase"/>
    <property type="match status" value="1"/>
</dbReference>
<protein>
    <recommendedName>
        <fullName evidence="3">amino-acid N-acetyltransferase</fullName>
        <ecNumber evidence="3">2.3.1.1</ecNumber>
    </recommendedName>
</protein>
<proteinExistence type="inferred from homology"/>
<dbReference type="CDD" id="cd04301">
    <property type="entry name" value="NAT_SF"/>
    <property type="match status" value="1"/>
</dbReference>
<dbReference type="InterPro" id="IPR016181">
    <property type="entry name" value="Acyl_CoA_acyltransferase"/>
</dbReference>
<comment type="catalytic activity">
    <reaction evidence="6">
        <text>L-glutamate + acetyl-CoA = N-acetyl-L-glutamate + CoA + H(+)</text>
        <dbReference type="Rhea" id="RHEA:24292"/>
        <dbReference type="ChEBI" id="CHEBI:15378"/>
        <dbReference type="ChEBI" id="CHEBI:29985"/>
        <dbReference type="ChEBI" id="CHEBI:44337"/>
        <dbReference type="ChEBI" id="CHEBI:57287"/>
        <dbReference type="ChEBI" id="CHEBI:57288"/>
        <dbReference type="EC" id="2.3.1.1"/>
    </reaction>
</comment>
<dbReference type="PROSITE" id="PS51186">
    <property type="entry name" value="GNAT"/>
    <property type="match status" value="1"/>
</dbReference>
<dbReference type="NCBIfam" id="TIGR01890">
    <property type="entry name" value="N-Ac-Glu-synth"/>
    <property type="match status" value="1"/>
</dbReference>
<evidence type="ECO:0000256" key="6">
    <source>
        <dbReference type="ARBA" id="ARBA00048372"/>
    </source>
</evidence>
<evidence type="ECO:0000313" key="10">
    <source>
        <dbReference type="Proteomes" id="UP000041254"/>
    </source>
</evidence>
<comment type="similarity">
    <text evidence="2">Belongs to the acetyltransferase family. ArgA subfamily.</text>
</comment>
<evidence type="ECO:0000256" key="4">
    <source>
        <dbReference type="ARBA" id="ARBA00022679"/>
    </source>
</evidence>